<name>A0A2G5V971_9PELO</name>
<dbReference type="OrthoDB" id="9970333at2759"/>
<dbReference type="InterPro" id="IPR041426">
    <property type="entry name" value="Mos1_HTH"/>
</dbReference>
<dbReference type="PANTHER" id="PTHR46060:SF2">
    <property type="entry name" value="HISTONE-LYSINE N-METHYLTRANSFERASE SETMAR"/>
    <property type="match status" value="1"/>
</dbReference>
<dbReference type="Pfam" id="PF01359">
    <property type="entry name" value="Transposase_1"/>
    <property type="match status" value="1"/>
</dbReference>
<comment type="caution">
    <text evidence="2">The sequence shown here is derived from an EMBL/GenBank/DDBJ whole genome shotgun (WGS) entry which is preliminary data.</text>
</comment>
<dbReference type="EMBL" id="PDUG01000002">
    <property type="protein sequence ID" value="PIC48335.1"/>
    <property type="molecule type" value="Genomic_DNA"/>
</dbReference>
<evidence type="ECO:0000259" key="1">
    <source>
        <dbReference type="Pfam" id="PF17906"/>
    </source>
</evidence>
<dbReference type="Gene3D" id="1.10.10.1450">
    <property type="match status" value="1"/>
</dbReference>
<feature type="domain" description="Mos1 transposase HTH" evidence="1">
    <location>
        <begin position="15"/>
        <end position="61"/>
    </location>
</feature>
<dbReference type="GO" id="GO:0005634">
    <property type="term" value="C:nucleus"/>
    <property type="evidence" value="ECO:0007669"/>
    <property type="project" value="TreeGrafter"/>
</dbReference>
<dbReference type="GO" id="GO:0035861">
    <property type="term" value="C:site of double-strand break"/>
    <property type="evidence" value="ECO:0007669"/>
    <property type="project" value="TreeGrafter"/>
</dbReference>
<dbReference type="Pfam" id="PF17906">
    <property type="entry name" value="HTH_48"/>
    <property type="match status" value="1"/>
</dbReference>
<dbReference type="GO" id="GO:0000729">
    <property type="term" value="P:DNA double-strand break processing"/>
    <property type="evidence" value="ECO:0007669"/>
    <property type="project" value="TreeGrafter"/>
</dbReference>
<dbReference type="GO" id="GO:0031297">
    <property type="term" value="P:replication fork processing"/>
    <property type="evidence" value="ECO:0007669"/>
    <property type="project" value="TreeGrafter"/>
</dbReference>
<evidence type="ECO:0000313" key="3">
    <source>
        <dbReference type="Proteomes" id="UP000230233"/>
    </source>
</evidence>
<dbReference type="STRING" id="1611254.A0A2G5V971"/>
<dbReference type="Gene3D" id="3.30.420.10">
    <property type="entry name" value="Ribonuclease H-like superfamily/Ribonuclease H"/>
    <property type="match status" value="1"/>
</dbReference>
<protein>
    <recommendedName>
        <fullName evidence="1">Mos1 transposase HTH domain-containing protein</fullName>
    </recommendedName>
</protein>
<sequence>MRKTFREMSDQKFRLRAFLWHEFKEGKTAAEAHRSLPPVFGENALSKSQCRRWFHRFRSGEESLEDDERSGRPEIIDNDALRQAVELDPCLTTRSLSEQFNCSHMTILRHLHALGKSVRCGKWVPHELSEANKKKRVEVANDLLRRSKNRGFFHSILTSDEKWIQYDCSERKHQWLSPGETPKPTPKPDIHGKKVMICVWWNTRGLVYFELLDHGQTVTAQRDKGQLDRVDLALKQQGVDTSTTLLIHDNARPHTAKITQKKTLELGWEVLQHPPYSPDLAPSDYHLFRSMQHHLAEKKFKSDEEVKIWVTNYFESQPAEFFKKGIETLRMRWQMVVDNDGEYLLD</sequence>
<organism evidence="2 3">
    <name type="scientific">Caenorhabditis nigoni</name>
    <dbReference type="NCBI Taxonomy" id="1611254"/>
    <lineage>
        <taxon>Eukaryota</taxon>
        <taxon>Metazoa</taxon>
        <taxon>Ecdysozoa</taxon>
        <taxon>Nematoda</taxon>
        <taxon>Chromadorea</taxon>
        <taxon>Rhabditida</taxon>
        <taxon>Rhabditina</taxon>
        <taxon>Rhabditomorpha</taxon>
        <taxon>Rhabditoidea</taxon>
        <taxon>Rhabditidae</taxon>
        <taxon>Peloderinae</taxon>
        <taxon>Caenorhabditis</taxon>
    </lineage>
</organism>
<dbReference type="GO" id="GO:0015074">
    <property type="term" value="P:DNA integration"/>
    <property type="evidence" value="ECO:0007669"/>
    <property type="project" value="TreeGrafter"/>
</dbReference>
<dbReference type="GO" id="GO:0042800">
    <property type="term" value="F:histone H3K4 methyltransferase activity"/>
    <property type="evidence" value="ECO:0007669"/>
    <property type="project" value="TreeGrafter"/>
</dbReference>
<dbReference type="GO" id="GO:0044774">
    <property type="term" value="P:mitotic DNA integrity checkpoint signaling"/>
    <property type="evidence" value="ECO:0007669"/>
    <property type="project" value="TreeGrafter"/>
</dbReference>
<dbReference type="AlphaFoldDB" id="A0A2G5V971"/>
<dbReference type="GO" id="GO:0000793">
    <property type="term" value="C:condensed chromosome"/>
    <property type="evidence" value="ECO:0007669"/>
    <property type="project" value="TreeGrafter"/>
</dbReference>
<evidence type="ECO:0000313" key="2">
    <source>
        <dbReference type="EMBL" id="PIC48335.1"/>
    </source>
</evidence>
<gene>
    <name evidence="2" type="primary">Cnig_chr_II.g7346</name>
    <name evidence="2" type="ORF">B9Z55_007346</name>
</gene>
<proteinExistence type="predicted"/>
<dbReference type="InterPro" id="IPR036397">
    <property type="entry name" value="RNaseH_sf"/>
</dbReference>
<dbReference type="InterPro" id="IPR036388">
    <property type="entry name" value="WH-like_DNA-bd_sf"/>
</dbReference>
<accession>A0A2G5V971</accession>
<dbReference type="Gene3D" id="1.10.10.10">
    <property type="entry name" value="Winged helix-like DNA-binding domain superfamily/Winged helix DNA-binding domain"/>
    <property type="match status" value="1"/>
</dbReference>
<dbReference type="GO" id="GO:0046975">
    <property type="term" value="F:histone H3K36 methyltransferase activity"/>
    <property type="evidence" value="ECO:0007669"/>
    <property type="project" value="TreeGrafter"/>
</dbReference>
<dbReference type="InterPro" id="IPR052709">
    <property type="entry name" value="Transposase-MT_Hybrid"/>
</dbReference>
<dbReference type="GO" id="GO:0003697">
    <property type="term" value="F:single-stranded DNA binding"/>
    <property type="evidence" value="ECO:0007669"/>
    <property type="project" value="TreeGrafter"/>
</dbReference>
<dbReference type="InterPro" id="IPR001888">
    <property type="entry name" value="Transposase_1"/>
</dbReference>
<keyword evidence="3" id="KW-1185">Reference proteome</keyword>
<dbReference type="GO" id="GO:0044547">
    <property type="term" value="F:DNA topoisomerase binding"/>
    <property type="evidence" value="ECO:0007669"/>
    <property type="project" value="TreeGrafter"/>
</dbReference>
<dbReference type="GO" id="GO:0006303">
    <property type="term" value="P:double-strand break repair via nonhomologous end joining"/>
    <property type="evidence" value="ECO:0007669"/>
    <property type="project" value="TreeGrafter"/>
</dbReference>
<dbReference type="GO" id="GO:0000014">
    <property type="term" value="F:single-stranded DNA endodeoxyribonuclease activity"/>
    <property type="evidence" value="ECO:0007669"/>
    <property type="project" value="TreeGrafter"/>
</dbReference>
<dbReference type="GO" id="GO:0003690">
    <property type="term" value="F:double-stranded DNA binding"/>
    <property type="evidence" value="ECO:0007669"/>
    <property type="project" value="TreeGrafter"/>
</dbReference>
<dbReference type="PANTHER" id="PTHR46060">
    <property type="entry name" value="MARINER MOS1 TRANSPOSASE-LIKE PROTEIN"/>
    <property type="match status" value="1"/>
</dbReference>
<dbReference type="Proteomes" id="UP000230233">
    <property type="component" value="Chromosome II"/>
</dbReference>
<reference evidence="3" key="1">
    <citation type="submission" date="2017-10" db="EMBL/GenBank/DDBJ databases">
        <title>Rapid genome shrinkage in a self-fertile nematode reveals novel sperm competition proteins.</title>
        <authorList>
            <person name="Yin D."/>
            <person name="Schwarz E.M."/>
            <person name="Thomas C.G."/>
            <person name="Felde R.L."/>
            <person name="Korf I.F."/>
            <person name="Cutter A.D."/>
            <person name="Schartner C.M."/>
            <person name="Ralston E.J."/>
            <person name="Meyer B.J."/>
            <person name="Haag E.S."/>
        </authorList>
    </citation>
    <scope>NUCLEOTIDE SEQUENCE [LARGE SCALE GENOMIC DNA]</scope>
    <source>
        <strain evidence="3">JU1422</strain>
    </source>
</reference>